<dbReference type="Proteomes" id="UP000826656">
    <property type="component" value="Unassembled WGS sequence"/>
</dbReference>
<sequence length="249" mass="28300">MAKSFNSEHGVVLFSKGKLNENDLEEGTIQRKVVGNSSQGYKSIRCHRCGKLRHIQRYCRVMISKVNVACEDYKDDEPKWEHCFTIEDVEIKDNVAFESEPNKSHINYVYFKEEWIVESGCIHHSCDNIRERVIVTADNSTYPVMKEGVVEIGINDTNIKLNDVYHVPDDVKVLGSMKYIEADVLFAGTKKGFLFVMSAGEAYVKKTSQIDNAAICHARLGHLGYQMLQKISSDKFLDGMPPLKNAQEK</sequence>
<name>A0ABQ7UFC6_SOLTU</name>
<reference evidence="1 2" key="1">
    <citation type="journal article" date="2021" name="bioRxiv">
        <title>Chromosome-scale and haplotype-resolved genome assembly of a tetraploid potato cultivar.</title>
        <authorList>
            <person name="Sun H."/>
            <person name="Jiao W.-B."/>
            <person name="Krause K."/>
            <person name="Campoy J.A."/>
            <person name="Goel M."/>
            <person name="Folz-Donahue K."/>
            <person name="Kukat C."/>
            <person name="Huettel B."/>
            <person name="Schneeberger K."/>
        </authorList>
    </citation>
    <scope>NUCLEOTIDE SEQUENCE [LARGE SCALE GENOMIC DNA]</scope>
    <source>
        <strain evidence="1">SolTubOtavaFocal</strain>
        <tissue evidence="1">Leaves</tissue>
    </source>
</reference>
<comment type="caution">
    <text evidence="1">The sequence shown here is derived from an EMBL/GenBank/DDBJ whole genome shotgun (WGS) entry which is preliminary data.</text>
</comment>
<proteinExistence type="predicted"/>
<dbReference type="EMBL" id="JAIVGD010000019">
    <property type="protein sequence ID" value="KAH0748305.1"/>
    <property type="molecule type" value="Genomic_DNA"/>
</dbReference>
<evidence type="ECO:0008006" key="3">
    <source>
        <dbReference type="Google" id="ProtNLM"/>
    </source>
</evidence>
<organism evidence="1 2">
    <name type="scientific">Solanum tuberosum</name>
    <name type="common">Potato</name>
    <dbReference type="NCBI Taxonomy" id="4113"/>
    <lineage>
        <taxon>Eukaryota</taxon>
        <taxon>Viridiplantae</taxon>
        <taxon>Streptophyta</taxon>
        <taxon>Embryophyta</taxon>
        <taxon>Tracheophyta</taxon>
        <taxon>Spermatophyta</taxon>
        <taxon>Magnoliopsida</taxon>
        <taxon>eudicotyledons</taxon>
        <taxon>Gunneridae</taxon>
        <taxon>Pentapetalae</taxon>
        <taxon>asterids</taxon>
        <taxon>lamiids</taxon>
        <taxon>Solanales</taxon>
        <taxon>Solanaceae</taxon>
        <taxon>Solanoideae</taxon>
        <taxon>Solaneae</taxon>
        <taxon>Solanum</taxon>
    </lineage>
</organism>
<accession>A0ABQ7UFC6</accession>
<evidence type="ECO:0000313" key="1">
    <source>
        <dbReference type="EMBL" id="KAH0748305.1"/>
    </source>
</evidence>
<gene>
    <name evidence="1" type="ORF">KY290_027537</name>
</gene>
<keyword evidence="2" id="KW-1185">Reference proteome</keyword>
<protein>
    <recommendedName>
        <fullName evidence="3">CCHC-type domain-containing protein</fullName>
    </recommendedName>
</protein>
<evidence type="ECO:0000313" key="2">
    <source>
        <dbReference type="Proteomes" id="UP000826656"/>
    </source>
</evidence>